<dbReference type="SMART" id="SM00174">
    <property type="entry name" value="RHO"/>
    <property type="match status" value="1"/>
</dbReference>
<dbReference type="GO" id="GO:0022412">
    <property type="term" value="P:cellular process involved in reproduction in multicellular organism"/>
    <property type="evidence" value="ECO:0007669"/>
    <property type="project" value="UniProtKB-ARBA"/>
</dbReference>
<dbReference type="CDD" id="cd01873">
    <property type="entry name" value="RhoBTB"/>
    <property type="match status" value="1"/>
</dbReference>
<dbReference type="GO" id="GO:0003006">
    <property type="term" value="P:developmental process involved in reproduction"/>
    <property type="evidence" value="ECO:0007669"/>
    <property type="project" value="UniProtKB-ARBA"/>
</dbReference>
<dbReference type="SUPFAM" id="SSF54695">
    <property type="entry name" value="POZ domain"/>
    <property type="match status" value="2"/>
</dbReference>
<evidence type="ECO:0000259" key="4">
    <source>
        <dbReference type="PROSITE" id="PS50097"/>
    </source>
</evidence>
<dbReference type="NCBIfam" id="TIGR00231">
    <property type="entry name" value="small_GTP"/>
    <property type="match status" value="1"/>
</dbReference>
<dbReference type="InterPro" id="IPR000210">
    <property type="entry name" value="BTB/POZ_dom"/>
</dbReference>
<dbReference type="Pfam" id="PF00651">
    <property type="entry name" value="BTB"/>
    <property type="match status" value="2"/>
</dbReference>
<reference evidence="5 6" key="1">
    <citation type="submission" date="2021-06" db="EMBL/GenBank/DDBJ databases">
        <title>Caerostris darwini draft genome.</title>
        <authorList>
            <person name="Kono N."/>
            <person name="Arakawa K."/>
        </authorList>
    </citation>
    <scope>NUCLEOTIDE SEQUENCE [LARGE SCALE GENOMIC DNA]</scope>
</reference>
<dbReference type="EMBL" id="BPLQ01008648">
    <property type="protein sequence ID" value="GIY38612.1"/>
    <property type="molecule type" value="Genomic_DNA"/>
</dbReference>
<dbReference type="SMART" id="SM00173">
    <property type="entry name" value="RAS"/>
    <property type="match status" value="1"/>
</dbReference>
<dbReference type="Pfam" id="PF00071">
    <property type="entry name" value="Ras"/>
    <property type="match status" value="1"/>
</dbReference>
<evidence type="ECO:0000313" key="5">
    <source>
        <dbReference type="EMBL" id="GIY38612.1"/>
    </source>
</evidence>
<sequence length="628" mass="72631">MSWHNADEFNTRQETVKCVVVGDTAVGKTRLICARACDAFLTLPQMFATHIPTVWAIDQYRTHKEVLRRSWMIVDGVNVSLRLWDTFGDHEKDRKFGYGRSDVVLLCFSISSPQSFKHCKTKWFPEIRQYCPNVPIVLVGCKNDLRHIYRDERFRQLCKERSPFVRFIQESDLITREQGRQLASEIGAFYYESSVVTQYGVNNVFDNAVRLALIARRQQRFWVKSLKNVTTPILQVPYRPPKPREPETKVLPSTFEDDMYSLLDKEYSSDVTLIVGEHEFHVHKIILACASSHFKRIFISSSEENSSAASLAAFEGLSPYSVQWFLRFLYTGDLDVISNDILEDFKRATNIAENEVIKALVINIENNNSDQKHVIRNIFYKQFKFNLCDCLQEQLLADVRFKLEDGISYAHRSVLMARCAVMAAMFGGDFRESRAEIIPFPGVTKETFDAFLHYVYTDSIDENIKLDNCLPLIELANRLCLPRFISVIELHVIKTSAMKVKGVNKHEQVVKLLEPCQVHNAFQLAEWCQYYIIINFQDISINSPKLLRSLHQDNQAHLNKNRWPPVHFVKEQEYYDRCVREQELYEKPPKCVMWKSAKKKVSGCLCPKPKANASENQNSATKARSSTA</sequence>
<dbReference type="Gene3D" id="3.30.710.10">
    <property type="entry name" value="Potassium Channel Kv1.1, Chain A"/>
    <property type="match status" value="2"/>
</dbReference>
<dbReference type="InterPro" id="IPR011333">
    <property type="entry name" value="SKP1/BTB/POZ_sf"/>
</dbReference>
<dbReference type="FunFam" id="3.40.50.300:FF:000177">
    <property type="entry name" value="Rho-related BTB domain-containing protein 2"/>
    <property type="match status" value="1"/>
</dbReference>
<dbReference type="GO" id="GO:0005525">
    <property type="term" value="F:GTP binding"/>
    <property type="evidence" value="ECO:0007669"/>
    <property type="project" value="UniProtKB-KW"/>
</dbReference>
<dbReference type="GO" id="GO:0001667">
    <property type="term" value="P:ameboidal-type cell migration"/>
    <property type="evidence" value="ECO:0007669"/>
    <property type="project" value="UniProtKB-ARBA"/>
</dbReference>
<dbReference type="PROSITE" id="PS51421">
    <property type="entry name" value="RAS"/>
    <property type="match status" value="1"/>
</dbReference>
<organism evidence="5 6">
    <name type="scientific">Caerostris darwini</name>
    <dbReference type="NCBI Taxonomy" id="1538125"/>
    <lineage>
        <taxon>Eukaryota</taxon>
        <taxon>Metazoa</taxon>
        <taxon>Ecdysozoa</taxon>
        <taxon>Arthropoda</taxon>
        <taxon>Chelicerata</taxon>
        <taxon>Arachnida</taxon>
        <taxon>Araneae</taxon>
        <taxon>Araneomorphae</taxon>
        <taxon>Entelegynae</taxon>
        <taxon>Araneoidea</taxon>
        <taxon>Araneidae</taxon>
        <taxon>Caerostris</taxon>
    </lineage>
</organism>
<comment type="caution">
    <text evidence="5">The sequence shown here is derived from an EMBL/GenBank/DDBJ whole genome shotgun (WGS) entry which is preliminary data.</text>
</comment>
<evidence type="ECO:0000256" key="1">
    <source>
        <dbReference type="ARBA" id="ARBA00022741"/>
    </source>
</evidence>
<dbReference type="PRINTS" id="PR00449">
    <property type="entry name" value="RASTRNSFRMNG"/>
</dbReference>
<dbReference type="SMART" id="SM00225">
    <property type="entry name" value="BTB"/>
    <property type="match status" value="2"/>
</dbReference>
<dbReference type="SUPFAM" id="SSF52540">
    <property type="entry name" value="P-loop containing nucleoside triphosphate hydrolases"/>
    <property type="match status" value="1"/>
</dbReference>
<dbReference type="GO" id="GO:0007264">
    <property type="term" value="P:small GTPase-mediated signal transduction"/>
    <property type="evidence" value="ECO:0007669"/>
    <property type="project" value="InterPro"/>
</dbReference>
<dbReference type="PROSITE" id="PS51420">
    <property type="entry name" value="RHO"/>
    <property type="match status" value="1"/>
</dbReference>
<dbReference type="CDD" id="cd18186">
    <property type="entry name" value="BTB_POZ_ZBTB_KLHL-like"/>
    <property type="match status" value="1"/>
</dbReference>
<dbReference type="SMART" id="SM00175">
    <property type="entry name" value="RAB"/>
    <property type="match status" value="1"/>
</dbReference>
<keyword evidence="1" id="KW-0547">Nucleotide-binding</keyword>
<feature type="domain" description="BTB" evidence="4">
    <location>
        <begin position="397"/>
        <end position="464"/>
    </location>
</feature>
<dbReference type="AlphaFoldDB" id="A0AAV4T1A0"/>
<dbReference type="InterPro" id="IPR003578">
    <property type="entry name" value="Small_GTPase_Rho"/>
</dbReference>
<dbReference type="PANTHER" id="PTHR24072">
    <property type="entry name" value="RHO FAMILY GTPASE"/>
    <property type="match status" value="1"/>
</dbReference>
<gene>
    <name evidence="5" type="primary">Rhobtb1</name>
    <name evidence="5" type="ORF">CDAR_285251</name>
</gene>
<feature type="region of interest" description="Disordered" evidence="3">
    <location>
        <begin position="608"/>
        <end position="628"/>
    </location>
</feature>
<dbReference type="InterPro" id="IPR005225">
    <property type="entry name" value="Small_GTP-bd"/>
</dbReference>
<dbReference type="PROSITE" id="PS50097">
    <property type="entry name" value="BTB"/>
    <property type="match status" value="2"/>
</dbReference>
<keyword evidence="2" id="KW-0342">GTP-binding</keyword>
<dbReference type="Gene3D" id="3.40.50.300">
    <property type="entry name" value="P-loop containing nucleotide triphosphate hydrolases"/>
    <property type="match status" value="1"/>
</dbReference>
<keyword evidence="6" id="KW-1185">Reference proteome</keyword>
<dbReference type="GO" id="GO:0003924">
    <property type="term" value="F:GTPase activity"/>
    <property type="evidence" value="ECO:0007669"/>
    <property type="project" value="InterPro"/>
</dbReference>
<dbReference type="GO" id="GO:0035099">
    <property type="term" value="P:hemocyte migration"/>
    <property type="evidence" value="ECO:0007669"/>
    <property type="project" value="UniProtKB-ARBA"/>
</dbReference>
<dbReference type="GO" id="GO:0035006">
    <property type="term" value="P:melanization defense response"/>
    <property type="evidence" value="ECO:0007669"/>
    <property type="project" value="UniProtKB-ARBA"/>
</dbReference>
<dbReference type="Proteomes" id="UP001054837">
    <property type="component" value="Unassembled WGS sequence"/>
</dbReference>
<name>A0AAV4T1A0_9ARAC</name>
<evidence type="ECO:0000256" key="2">
    <source>
        <dbReference type="ARBA" id="ARBA00023134"/>
    </source>
</evidence>
<dbReference type="PROSITE" id="PS51419">
    <property type="entry name" value="RAB"/>
    <property type="match status" value="1"/>
</dbReference>
<protein>
    <submittedName>
        <fullName evidence="5">Rho-related BTB domain-containing protein 1</fullName>
    </submittedName>
</protein>
<evidence type="ECO:0000313" key="6">
    <source>
        <dbReference type="Proteomes" id="UP001054837"/>
    </source>
</evidence>
<dbReference type="CDD" id="cd18499">
    <property type="entry name" value="BACK_RHOBTB"/>
    <property type="match status" value="1"/>
</dbReference>
<dbReference type="InterPro" id="IPR027417">
    <property type="entry name" value="P-loop_NTPase"/>
</dbReference>
<dbReference type="InterPro" id="IPR001806">
    <property type="entry name" value="Small_GTPase"/>
</dbReference>
<feature type="compositionally biased region" description="Polar residues" evidence="3">
    <location>
        <begin position="613"/>
        <end position="628"/>
    </location>
</feature>
<evidence type="ECO:0000256" key="3">
    <source>
        <dbReference type="SAM" id="MobiDB-lite"/>
    </source>
</evidence>
<feature type="domain" description="BTB" evidence="4">
    <location>
        <begin position="269"/>
        <end position="338"/>
    </location>
</feature>
<proteinExistence type="predicted"/>
<accession>A0AAV4T1A0</accession>